<dbReference type="EMBL" id="JAAIIG010000002">
    <property type="protein sequence ID" value="NMM97690.1"/>
    <property type="molecule type" value="Genomic_DNA"/>
</dbReference>
<sequence>MTEDGKESVAVNRCVIILPYYGRLPNYFQLFLNSCGTNADYDWLIFTDDRTPYAYPANVTVHYESFADMQARVRDAFAFAPEMRSPYKLCDLRPMYGYLFHDYVSGYEFWGHCDCDLIFGKLSHFITSDMLDRYDKLFPVGHLALYRNTEENNRRFMLPLDGRNLYREVLESSRGFTFDESYLPANINRIYQTYGFPIYMRDRSGNASSRSTSIRLTRYDDDLNMFLTEPPLRAVYEWDNGTLRRSFVRLGTFEQQELMYLHFQRRAMRVTCSMDADRFQILPNSFEPMPVERVSVDNIRSVRWRRRLDGLRHRIGMIAGDARFWWNRLRTVLPVRVGKRRHDGC</sequence>
<reference evidence="1 2" key="1">
    <citation type="submission" date="2020-02" db="EMBL/GenBank/DDBJ databases">
        <title>Characterization of phylogenetic diversity of novel bifidobacterial species isolated in Czech ZOOs.</title>
        <authorList>
            <person name="Lugli G.A."/>
            <person name="Vera N.B."/>
            <person name="Ventura M."/>
        </authorList>
    </citation>
    <scope>NUCLEOTIDE SEQUENCE [LARGE SCALE GENOMIC DNA]</scope>
    <source>
        <strain evidence="1 2">DSM 109959</strain>
    </source>
</reference>
<comment type="caution">
    <text evidence="1">The sequence shown here is derived from an EMBL/GenBank/DDBJ whole genome shotgun (WGS) entry which is preliminary data.</text>
</comment>
<keyword evidence="2" id="KW-1185">Reference proteome</keyword>
<protein>
    <submittedName>
        <fullName evidence="1">Uncharacterized protein</fullName>
    </submittedName>
</protein>
<organism evidence="1 2">
    <name type="scientific">Bifidobacterium olomucense</name>
    <dbReference type="NCBI Taxonomy" id="2675324"/>
    <lineage>
        <taxon>Bacteria</taxon>
        <taxon>Bacillati</taxon>
        <taxon>Actinomycetota</taxon>
        <taxon>Actinomycetes</taxon>
        <taxon>Bifidobacteriales</taxon>
        <taxon>Bifidobacteriaceae</taxon>
        <taxon>Bifidobacterium</taxon>
    </lineage>
</organism>
<evidence type="ECO:0000313" key="2">
    <source>
        <dbReference type="Proteomes" id="UP000543419"/>
    </source>
</evidence>
<name>A0A7Y0EWG1_9BIFI</name>
<dbReference type="AlphaFoldDB" id="A0A7Y0EWG1"/>
<dbReference type="Pfam" id="PF20330">
    <property type="entry name" value="DUF6625"/>
    <property type="match status" value="1"/>
</dbReference>
<evidence type="ECO:0000313" key="1">
    <source>
        <dbReference type="EMBL" id="NMM97690.1"/>
    </source>
</evidence>
<proteinExistence type="predicted"/>
<dbReference type="Proteomes" id="UP000543419">
    <property type="component" value="Unassembled WGS sequence"/>
</dbReference>
<dbReference type="InterPro" id="IPR046733">
    <property type="entry name" value="DUF6625"/>
</dbReference>
<gene>
    <name evidence="1" type="ORF">G1C97_0639</name>
</gene>
<accession>A0A7Y0EWG1</accession>